<dbReference type="OMA" id="HNIDSIP"/>
<dbReference type="Proteomes" id="UP000051952">
    <property type="component" value="Unassembled WGS sequence"/>
</dbReference>
<gene>
    <name evidence="4" type="ORF">BSAL_60555</name>
</gene>
<dbReference type="VEuPathDB" id="TriTrypDB:BSAL_60555"/>
<dbReference type="GO" id="GO:0005524">
    <property type="term" value="F:ATP binding"/>
    <property type="evidence" value="ECO:0007669"/>
    <property type="project" value="UniProtKB-KW"/>
</dbReference>
<dbReference type="Pfam" id="PF03133">
    <property type="entry name" value="TTL"/>
    <property type="match status" value="1"/>
</dbReference>
<dbReference type="PROSITE" id="PS51221">
    <property type="entry name" value="TTL"/>
    <property type="match status" value="1"/>
</dbReference>
<evidence type="ECO:0000256" key="1">
    <source>
        <dbReference type="ARBA" id="ARBA00022598"/>
    </source>
</evidence>
<evidence type="ECO:0000313" key="4">
    <source>
        <dbReference type="EMBL" id="CUF24506.1"/>
    </source>
</evidence>
<organism evidence="4 5">
    <name type="scientific">Bodo saltans</name>
    <name type="common">Flagellated protozoan</name>
    <dbReference type="NCBI Taxonomy" id="75058"/>
    <lineage>
        <taxon>Eukaryota</taxon>
        <taxon>Discoba</taxon>
        <taxon>Euglenozoa</taxon>
        <taxon>Kinetoplastea</taxon>
        <taxon>Metakinetoplastina</taxon>
        <taxon>Eubodonida</taxon>
        <taxon>Bodonidae</taxon>
        <taxon>Bodo</taxon>
    </lineage>
</organism>
<dbReference type="GO" id="GO:0070740">
    <property type="term" value="F:tubulin-glutamic acid ligase activity"/>
    <property type="evidence" value="ECO:0007669"/>
    <property type="project" value="TreeGrafter"/>
</dbReference>
<dbReference type="PANTHER" id="PTHR12241:SF159">
    <property type="entry name" value="TUBULIN-TYROSINE LIGASE-LIKE PROTEIN, CONSERVED"/>
    <property type="match status" value="1"/>
</dbReference>
<sequence length="568" mass="62941">GISVEMLRRGKLLSNVCASSATVADAASNFSNLISLEVPEARTVFLKPSTSPRRKPSVYIPHNIDSIPADVVAVNPADLGGAIPTFRIASPTCDYYALRIPLLKAGFRRVPDDAVVFSSNIVWGKSAPVAVSSPRWEHYVPRNAYQKFNHFPRSHKHLGDKRGMAQSLRQWDESVANTFTPQTLFYPAEKEAIEKLMTNGAPGKRYIWKPSRGSCGRGIMISRSGAEDNSWRLIMKEIDYKASDTTAPDMARIPYMSYVVQEYIENPLIVDGRKLDLRLYVGVTSFDPLTVYLHNEGLVRFAAEAYANNSPPSSLAAAPGSNSDMRFKHLTNYSLGRKLEADQHGSLDLKWPLNKFRTRLDEIYGADHASLSYTALMAKAKRVIVETLLAAKSNISAATKRQNVGNGGDNYVELFGFDIMFDDSGNAWLIEVNTLPSLESSSTMDYHVKSAVTTDLLNMGQLELFRRPASAFETCGVIPPMETADPNVLRRLGDLLHSESGLCHEGASSDMTIPSSSNSLFELQMKLYDEHRYRGGFERIFPSSKHPLVPHHMQTLSPLDLAAAQFTL</sequence>
<name>A0A0S4ISF0_BODSA</name>
<dbReference type="Gene3D" id="3.30.470.20">
    <property type="entry name" value="ATP-grasp fold, B domain"/>
    <property type="match status" value="1"/>
</dbReference>
<dbReference type="PANTHER" id="PTHR12241">
    <property type="entry name" value="TUBULIN POLYGLUTAMYLASE"/>
    <property type="match status" value="1"/>
</dbReference>
<dbReference type="GO" id="GO:0036064">
    <property type="term" value="C:ciliary basal body"/>
    <property type="evidence" value="ECO:0007669"/>
    <property type="project" value="TreeGrafter"/>
</dbReference>
<evidence type="ECO:0000256" key="2">
    <source>
        <dbReference type="ARBA" id="ARBA00022741"/>
    </source>
</evidence>
<dbReference type="InterPro" id="IPR004344">
    <property type="entry name" value="TTL/TTLL_fam"/>
</dbReference>
<dbReference type="GO" id="GO:0015631">
    <property type="term" value="F:tubulin binding"/>
    <property type="evidence" value="ECO:0007669"/>
    <property type="project" value="TreeGrafter"/>
</dbReference>
<dbReference type="EMBL" id="CYKH01000275">
    <property type="protein sequence ID" value="CUF24506.1"/>
    <property type="molecule type" value="Genomic_DNA"/>
</dbReference>
<evidence type="ECO:0000313" key="5">
    <source>
        <dbReference type="Proteomes" id="UP000051952"/>
    </source>
</evidence>
<evidence type="ECO:0000256" key="3">
    <source>
        <dbReference type="ARBA" id="ARBA00022840"/>
    </source>
</evidence>
<dbReference type="GO" id="GO:0000226">
    <property type="term" value="P:microtubule cytoskeleton organization"/>
    <property type="evidence" value="ECO:0007669"/>
    <property type="project" value="TreeGrafter"/>
</dbReference>
<protein>
    <submittedName>
        <fullName evidence="4">Tubulin-tyrosine ligase, putative</fullName>
    </submittedName>
</protein>
<keyword evidence="3" id="KW-0067">ATP-binding</keyword>
<proteinExistence type="predicted"/>
<keyword evidence="1 4" id="KW-0436">Ligase</keyword>
<keyword evidence="5" id="KW-1185">Reference proteome</keyword>
<dbReference type="SUPFAM" id="SSF56059">
    <property type="entry name" value="Glutathione synthetase ATP-binding domain-like"/>
    <property type="match status" value="1"/>
</dbReference>
<keyword evidence="2" id="KW-0547">Nucleotide-binding</keyword>
<dbReference type="AlphaFoldDB" id="A0A0S4ISF0"/>
<reference evidence="5" key="1">
    <citation type="submission" date="2015-09" db="EMBL/GenBank/DDBJ databases">
        <authorList>
            <consortium name="Pathogen Informatics"/>
        </authorList>
    </citation>
    <scope>NUCLEOTIDE SEQUENCE [LARGE SCALE GENOMIC DNA]</scope>
    <source>
        <strain evidence="5">Lake Konstanz</strain>
    </source>
</reference>
<accession>A0A0S4ISF0</accession>
<dbReference type="OrthoDB" id="202825at2759"/>
<feature type="non-terminal residue" evidence="4">
    <location>
        <position position="1"/>
    </location>
</feature>